<protein>
    <submittedName>
        <fullName evidence="1">Uncharacterized protein</fullName>
    </submittedName>
</protein>
<dbReference type="AlphaFoldDB" id="A0A0M4M2I3"/>
<dbReference type="KEGG" id="aep:AMC99_00274"/>
<accession>A0A0M4M2I3</accession>
<evidence type="ECO:0000313" key="2">
    <source>
        <dbReference type="Proteomes" id="UP000057938"/>
    </source>
</evidence>
<evidence type="ECO:0000313" key="1">
    <source>
        <dbReference type="EMBL" id="ALE15590.1"/>
    </source>
</evidence>
<gene>
    <name evidence="1" type="ORF">AMC99_00274</name>
</gene>
<name>A0A0M4M2I3_9SPHN</name>
<dbReference type="PATRIC" id="fig|361183.4.peg.276"/>
<sequence length="56" mass="6139">MQGFPGRKTGSGICRGTCSFARDWSRGRGGTGRGVKAFFSRTGRRIYPPGRELTDE</sequence>
<organism evidence="1 2">
    <name type="scientific">Altererythrobacter epoxidivorans</name>
    <dbReference type="NCBI Taxonomy" id="361183"/>
    <lineage>
        <taxon>Bacteria</taxon>
        <taxon>Pseudomonadati</taxon>
        <taxon>Pseudomonadota</taxon>
        <taxon>Alphaproteobacteria</taxon>
        <taxon>Sphingomonadales</taxon>
        <taxon>Erythrobacteraceae</taxon>
        <taxon>Altererythrobacter</taxon>
    </lineage>
</organism>
<keyword evidence="2" id="KW-1185">Reference proteome</keyword>
<proteinExistence type="predicted"/>
<dbReference type="STRING" id="361183.AMC99_00274"/>
<reference evidence="1 2" key="1">
    <citation type="submission" date="2015-09" db="EMBL/GenBank/DDBJ databases">
        <title>Complete genome sequence of a benzo[a]pyrene-degrading bacterium Altererythrobacter epoxidivorans CGMCC 1.7731T.</title>
        <authorList>
            <person name="Li Z."/>
            <person name="Cheng H."/>
            <person name="Huo Y."/>
            <person name="Xu X."/>
        </authorList>
    </citation>
    <scope>NUCLEOTIDE SEQUENCE [LARGE SCALE GENOMIC DNA]</scope>
    <source>
        <strain evidence="1 2">CGMCC 1.7731</strain>
    </source>
</reference>
<dbReference type="EMBL" id="CP012669">
    <property type="protein sequence ID" value="ALE15590.1"/>
    <property type="molecule type" value="Genomic_DNA"/>
</dbReference>
<dbReference type="Proteomes" id="UP000057938">
    <property type="component" value="Chromosome"/>
</dbReference>